<dbReference type="Proteomes" id="UP001595548">
    <property type="component" value="Unassembled WGS sequence"/>
</dbReference>
<dbReference type="PROSITE" id="PS51186">
    <property type="entry name" value="GNAT"/>
    <property type="match status" value="1"/>
</dbReference>
<keyword evidence="2" id="KW-0808">Transferase</keyword>
<dbReference type="EMBL" id="JBHRTL010000031">
    <property type="protein sequence ID" value="MFC3156991.1"/>
    <property type="molecule type" value="Genomic_DNA"/>
</dbReference>
<protein>
    <submittedName>
        <fullName evidence="2">GNAT family N-acetyltransferase</fullName>
        <ecNumber evidence="2">2.3.-.-</ecNumber>
    </submittedName>
</protein>
<name>A0ABV7HVX6_9GAMM</name>
<comment type="caution">
    <text evidence="2">The sequence shown here is derived from an EMBL/GenBank/DDBJ whole genome shotgun (WGS) entry which is preliminary data.</text>
</comment>
<feature type="domain" description="N-acetyltransferase" evidence="1">
    <location>
        <begin position="1"/>
        <end position="138"/>
    </location>
</feature>
<keyword evidence="3" id="KW-1185">Reference proteome</keyword>
<dbReference type="RefSeq" id="WP_382418613.1">
    <property type="nucleotide sequence ID" value="NZ_AP031500.1"/>
</dbReference>
<sequence length="154" mass="18291">MDLALTSERTLWIPSVTDYPDVSRQFRQWGQKVKCGKKDRVYVLRDTQQLLAAARVLEPAEGQFLLRSLTVAPELRRQGLARELMQHILHEPRQWREPALYCYALGYLREFYLGLNFCEYRTEQVPMAIAEPYRRYRERGKTFVLMGHVQNDLR</sequence>
<proteinExistence type="predicted"/>
<organism evidence="2 3">
    <name type="scientific">Gilvimarinus japonicus</name>
    <dbReference type="NCBI Taxonomy" id="1796469"/>
    <lineage>
        <taxon>Bacteria</taxon>
        <taxon>Pseudomonadati</taxon>
        <taxon>Pseudomonadota</taxon>
        <taxon>Gammaproteobacteria</taxon>
        <taxon>Cellvibrionales</taxon>
        <taxon>Cellvibrionaceae</taxon>
        <taxon>Gilvimarinus</taxon>
    </lineage>
</organism>
<keyword evidence="2" id="KW-0012">Acyltransferase</keyword>
<dbReference type="GO" id="GO:0016746">
    <property type="term" value="F:acyltransferase activity"/>
    <property type="evidence" value="ECO:0007669"/>
    <property type="project" value="UniProtKB-KW"/>
</dbReference>
<dbReference type="InterPro" id="IPR000182">
    <property type="entry name" value="GNAT_dom"/>
</dbReference>
<dbReference type="InterPro" id="IPR016181">
    <property type="entry name" value="Acyl_CoA_acyltransferase"/>
</dbReference>
<reference evidence="3" key="1">
    <citation type="journal article" date="2019" name="Int. J. Syst. Evol. Microbiol.">
        <title>The Global Catalogue of Microorganisms (GCM) 10K type strain sequencing project: providing services to taxonomists for standard genome sequencing and annotation.</title>
        <authorList>
            <consortium name="The Broad Institute Genomics Platform"/>
            <consortium name="The Broad Institute Genome Sequencing Center for Infectious Disease"/>
            <person name="Wu L."/>
            <person name="Ma J."/>
        </authorList>
    </citation>
    <scope>NUCLEOTIDE SEQUENCE [LARGE SCALE GENOMIC DNA]</scope>
    <source>
        <strain evidence="3">KCTC 52141</strain>
    </source>
</reference>
<dbReference type="Gene3D" id="3.40.630.30">
    <property type="match status" value="1"/>
</dbReference>
<dbReference type="SUPFAM" id="SSF55729">
    <property type="entry name" value="Acyl-CoA N-acyltransferases (Nat)"/>
    <property type="match status" value="1"/>
</dbReference>
<dbReference type="Pfam" id="PF13508">
    <property type="entry name" value="Acetyltransf_7"/>
    <property type="match status" value="1"/>
</dbReference>
<dbReference type="CDD" id="cd04301">
    <property type="entry name" value="NAT_SF"/>
    <property type="match status" value="1"/>
</dbReference>
<dbReference type="EC" id="2.3.-.-" evidence="2"/>
<gene>
    <name evidence="2" type="ORF">ACFOEB_17415</name>
</gene>
<accession>A0ABV7HVX6</accession>
<evidence type="ECO:0000259" key="1">
    <source>
        <dbReference type="PROSITE" id="PS51186"/>
    </source>
</evidence>
<evidence type="ECO:0000313" key="3">
    <source>
        <dbReference type="Proteomes" id="UP001595548"/>
    </source>
</evidence>
<evidence type="ECO:0000313" key="2">
    <source>
        <dbReference type="EMBL" id="MFC3156991.1"/>
    </source>
</evidence>